<keyword evidence="1" id="KW-0802">TPR repeat</keyword>
<dbReference type="Gene3D" id="1.25.40.10">
    <property type="entry name" value="Tetratricopeptide repeat domain"/>
    <property type="match status" value="3"/>
</dbReference>
<accession>A0A1I2FN20</accession>
<dbReference type="InterPro" id="IPR019734">
    <property type="entry name" value="TPR_rpt"/>
</dbReference>
<dbReference type="InterPro" id="IPR011990">
    <property type="entry name" value="TPR-like_helical_dom_sf"/>
</dbReference>
<evidence type="ECO:0000313" key="4">
    <source>
        <dbReference type="EMBL" id="SFF05821.1"/>
    </source>
</evidence>
<feature type="domain" description="CHAT" evidence="3">
    <location>
        <begin position="621"/>
        <end position="944"/>
    </location>
</feature>
<evidence type="ECO:0000313" key="5">
    <source>
        <dbReference type="Proteomes" id="UP000199513"/>
    </source>
</evidence>
<dbReference type="STRING" id="1003.SAMN04488541_101451"/>
<organism evidence="4 5">
    <name type="scientific">Thermoflexibacter ruber</name>
    <dbReference type="NCBI Taxonomy" id="1003"/>
    <lineage>
        <taxon>Bacteria</taxon>
        <taxon>Pseudomonadati</taxon>
        <taxon>Bacteroidota</taxon>
        <taxon>Cytophagia</taxon>
        <taxon>Cytophagales</taxon>
        <taxon>Thermoflexibacteraceae</taxon>
        <taxon>Thermoflexibacter</taxon>
    </lineage>
</organism>
<dbReference type="OrthoDB" id="9771112at2"/>
<dbReference type="SUPFAM" id="SSF48452">
    <property type="entry name" value="TPR-like"/>
    <property type="match status" value="2"/>
</dbReference>
<evidence type="ECO:0000256" key="1">
    <source>
        <dbReference type="PROSITE-ProRule" id="PRU00339"/>
    </source>
</evidence>
<keyword evidence="2" id="KW-0732">Signal</keyword>
<gene>
    <name evidence="4" type="ORF">SAMN04488541_101451</name>
</gene>
<reference evidence="4 5" key="1">
    <citation type="submission" date="2016-10" db="EMBL/GenBank/DDBJ databases">
        <authorList>
            <person name="de Groot N.N."/>
        </authorList>
    </citation>
    <scope>NUCLEOTIDE SEQUENCE [LARGE SCALE GENOMIC DNA]</scope>
    <source>
        <strain>GEY</strain>
        <strain evidence="5">DSM 9560</strain>
    </source>
</reference>
<dbReference type="AlphaFoldDB" id="A0A1I2FN20"/>
<proteinExistence type="predicted"/>
<evidence type="ECO:0000256" key="2">
    <source>
        <dbReference type="SAM" id="SignalP"/>
    </source>
</evidence>
<feature type="chain" id="PRO_5011635411" evidence="2">
    <location>
        <begin position="28"/>
        <end position="944"/>
    </location>
</feature>
<feature type="repeat" description="TPR" evidence="1">
    <location>
        <begin position="319"/>
        <end position="352"/>
    </location>
</feature>
<dbReference type="Pfam" id="PF13424">
    <property type="entry name" value="TPR_12"/>
    <property type="match status" value="1"/>
</dbReference>
<protein>
    <submittedName>
        <fullName evidence="4">CHAT domain-containing protein</fullName>
    </submittedName>
</protein>
<dbReference type="InterPro" id="IPR024983">
    <property type="entry name" value="CHAT_dom"/>
</dbReference>
<name>A0A1I2FN20_9BACT</name>
<dbReference type="PANTHER" id="PTHR10098">
    <property type="entry name" value="RAPSYN-RELATED"/>
    <property type="match status" value="1"/>
</dbReference>
<dbReference type="Proteomes" id="UP000199513">
    <property type="component" value="Unassembled WGS sequence"/>
</dbReference>
<dbReference type="PROSITE" id="PS50005">
    <property type="entry name" value="TPR"/>
    <property type="match status" value="1"/>
</dbReference>
<evidence type="ECO:0000259" key="3">
    <source>
        <dbReference type="Pfam" id="PF12770"/>
    </source>
</evidence>
<keyword evidence="5" id="KW-1185">Reference proteome</keyword>
<dbReference type="Pfam" id="PF12770">
    <property type="entry name" value="CHAT"/>
    <property type="match status" value="1"/>
</dbReference>
<dbReference type="EMBL" id="FONY01000014">
    <property type="protein sequence ID" value="SFF05821.1"/>
    <property type="molecule type" value="Genomic_DNA"/>
</dbReference>
<dbReference type="RefSeq" id="WP_091544319.1">
    <property type="nucleotide sequence ID" value="NZ_FONY01000014.1"/>
</dbReference>
<sequence length="944" mass="107673">MNHYTQTYISSLLALLICFFCTQSAFSQEDSRLLSAKTYFQQGNYANCQKVLFPTFLDLRKTKGENSPIFQESLSLLADLITKIGYYSLAERIAFKDLSLCMRLYGKKDVRTAKAILRLGDISRFKTDYENAKLHYDDANEIYAEIPNNELLVAEIQVHEGQLLREKGEYTAAEALFRKANISYQKSGLLPSDFRQIELNEGYASLYVALRNYAKAVQLLESNIFLLQKFYHPSHPKIVESHHQLAEIYLKVGLKDKGQLHLDSAKKQAYLTPELYLLNQKQKADLLKQQNNFAQADTIYRQLLENTSELVGEHSRLKMDFMVEEAKMYYQMGNYEEAIALLERIEDLQKDYLNIAHPDYLQTLQDLSLVHWASGNDKKTLRYFSASAERLLEQFRKASSFMSEQEKTLFYEESRRFFDRFNAFIVANHQKQPSLSRVMYDHQLQTKALLFSSALILRDKVMTTKDSTLIKYYFKWLAGKEQLAKIYKLTGEGLEVTPHLLDSLENALNDWEKNIQLKVALNETKYGSLKDKIASSTLKQKLSPTEAAIEIVRVQGFLPDKGGRETDTVYYAALILTAKTPNPELVLFANGNLMENQYMKYYKNTLIFRLQDTLSYHRYWQAIAESPALKGIKKIYLSVDGVYNKVNINTLYNPKTQKYLIEEIDIHLLTSTRDLFSAKNNPNKQEIPNRALLVGYPDYHNAHASENNGNTSPTKTIRRSNIEELPGTKKEIEGIGKILDTNEKQTVTLFSSEATEENLKQRASAHNLLHIATHGFFSAAKANKSEATLGLQDERHENPLLRCGILLSGAANAYSKEILQNELTALLSGQKVEDGILTAYETMNLDLSKIDLVVLSACETGLGEVKNGEGVYGFQRALQTAGAKAIIMSLWKVSDETTIALMVSFYENWLKLGNKRAAFLAAQNQLRKDFPNPYFWGAFIMIGE</sequence>
<feature type="signal peptide" evidence="2">
    <location>
        <begin position="1"/>
        <end position="27"/>
    </location>
</feature>